<evidence type="ECO:0000313" key="1">
    <source>
        <dbReference type="EMBL" id="MBW94611.1"/>
    </source>
</evidence>
<sequence length="85" mass="10249">MIYSVLQPFLYLRAARRNFPLSVNAEKKKMIKDIDCLFNTTYIKPTQNAKNRWATAMIYKQVNQESQMGRKLWTTKIHRHVYFIH</sequence>
<name>A0A2P2JMB7_RHIMU</name>
<accession>A0A2P2JMB7</accession>
<dbReference type="EMBL" id="GGEC01014128">
    <property type="protein sequence ID" value="MBW94611.1"/>
    <property type="molecule type" value="Transcribed_RNA"/>
</dbReference>
<protein>
    <submittedName>
        <fullName evidence="1">Uncharacterized protein</fullName>
    </submittedName>
</protein>
<proteinExistence type="predicted"/>
<dbReference type="AlphaFoldDB" id="A0A2P2JMB7"/>
<organism evidence="1">
    <name type="scientific">Rhizophora mucronata</name>
    <name type="common">Asiatic mangrove</name>
    <dbReference type="NCBI Taxonomy" id="61149"/>
    <lineage>
        <taxon>Eukaryota</taxon>
        <taxon>Viridiplantae</taxon>
        <taxon>Streptophyta</taxon>
        <taxon>Embryophyta</taxon>
        <taxon>Tracheophyta</taxon>
        <taxon>Spermatophyta</taxon>
        <taxon>Magnoliopsida</taxon>
        <taxon>eudicotyledons</taxon>
        <taxon>Gunneridae</taxon>
        <taxon>Pentapetalae</taxon>
        <taxon>rosids</taxon>
        <taxon>fabids</taxon>
        <taxon>Malpighiales</taxon>
        <taxon>Rhizophoraceae</taxon>
        <taxon>Rhizophora</taxon>
    </lineage>
</organism>
<reference evidence="1" key="1">
    <citation type="submission" date="2018-02" db="EMBL/GenBank/DDBJ databases">
        <title>Rhizophora mucronata_Transcriptome.</title>
        <authorList>
            <person name="Meera S.P."/>
            <person name="Sreeshan A."/>
            <person name="Augustine A."/>
        </authorList>
    </citation>
    <scope>NUCLEOTIDE SEQUENCE</scope>
    <source>
        <tissue evidence="1">Leaf</tissue>
    </source>
</reference>